<reference evidence="2" key="1">
    <citation type="submission" date="2020-03" db="EMBL/GenBank/DDBJ databases">
        <title>Studies in the Genomics of Life Span.</title>
        <authorList>
            <person name="Glass D."/>
        </authorList>
    </citation>
    <scope>NUCLEOTIDE SEQUENCE</scope>
    <source>
        <strain evidence="2">LTLLF</strain>
        <tissue evidence="2">Muscle</tissue>
    </source>
</reference>
<feature type="compositionally biased region" description="Low complexity" evidence="1">
    <location>
        <begin position="1"/>
        <end position="21"/>
    </location>
</feature>
<dbReference type="EMBL" id="JAATJU010024116">
    <property type="protein sequence ID" value="KAH0506344.1"/>
    <property type="molecule type" value="Genomic_DNA"/>
</dbReference>
<organism evidence="2 4">
    <name type="scientific">Microtus ochrogaster</name>
    <name type="common">Prairie vole</name>
    <dbReference type="NCBI Taxonomy" id="79684"/>
    <lineage>
        <taxon>Eukaryota</taxon>
        <taxon>Metazoa</taxon>
        <taxon>Chordata</taxon>
        <taxon>Craniata</taxon>
        <taxon>Vertebrata</taxon>
        <taxon>Euteleostomi</taxon>
        <taxon>Mammalia</taxon>
        <taxon>Eutheria</taxon>
        <taxon>Euarchontoglires</taxon>
        <taxon>Glires</taxon>
        <taxon>Rodentia</taxon>
        <taxon>Myomorpha</taxon>
        <taxon>Muroidea</taxon>
        <taxon>Cricetidae</taxon>
        <taxon>Arvicolinae</taxon>
        <taxon>Microtus</taxon>
    </lineage>
</organism>
<dbReference type="Proteomes" id="UP000710432">
    <property type="component" value="Unassembled WGS sequence"/>
</dbReference>
<dbReference type="AlphaFoldDB" id="A0A8J6G8K4"/>
<feature type="compositionally biased region" description="Acidic residues" evidence="1">
    <location>
        <begin position="281"/>
        <end position="299"/>
    </location>
</feature>
<name>A0A8J6G8K4_MICOH</name>
<dbReference type="PANTHER" id="PTHR14819:SF5">
    <property type="entry name" value="INTERFERON-INDUCED VERY LARGE GTPASE 1"/>
    <property type="match status" value="1"/>
</dbReference>
<dbReference type="EMBL" id="JAATJU010024116">
    <property type="protein sequence ID" value="KAH0506341.1"/>
    <property type="molecule type" value="Genomic_DNA"/>
</dbReference>
<evidence type="ECO:0000313" key="3">
    <source>
        <dbReference type="EMBL" id="KAH0506344.1"/>
    </source>
</evidence>
<feature type="compositionally biased region" description="Basic and acidic residues" evidence="1">
    <location>
        <begin position="22"/>
        <end position="38"/>
    </location>
</feature>
<feature type="region of interest" description="Disordered" evidence="1">
    <location>
        <begin position="1"/>
        <end position="38"/>
    </location>
</feature>
<protein>
    <submittedName>
        <fullName evidence="2">Interferon-induced very large GTPase 1</fullName>
    </submittedName>
</protein>
<evidence type="ECO:0000313" key="2">
    <source>
        <dbReference type="EMBL" id="KAH0506341.1"/>
    </source>
</evidence>
<dbReference type="InterPro" id="IPR052986">
    <property type="entry name" value="VLIG_GTPase"/>
</dbReference>
<sequence>MKESRQQQAEQALQELRALQSEGKHREDEEVKKKEAELRQAMEIPEECWPRPEVPLKDVTEAMERHLNHMEQKLSYSENLPDRDLVKWASGGLALQGIYKTSKRKDQLAKREELLRVPKEFFLFAPEQGKMMDTKEFMSSQAESLFTETVEKLGFRTMISAKDEVKEQLQWLNHENKETCNKQHDENSKEEMTDTGPFLGLLQRIGLEHHYPKMMSKADYHMICKTSVNNSQPASEQELPFYFLQKLLMIECGFRNLILKKAENDEPENLVGTCNEEIDTFDPFEDLSDDRDEPTDPLDTESQPRIHPMDIQMAIFHCADDLARQ</sequence>
<comment type="caution">
    <text evidence="2">The sequence shown here is derived from an EMBL/GenBank/DDBJ whole genome shotgun (WGS) entry which is preliminary data.</text>
</comment>
<evidence type="ECO:0000313" key="4">
    <source>
        <dbReference type="Proteomes" id="UP000710432"/>
    </source>
</evidence>
<feature type="region of interest" description="Disordered" evidence="1">
    <location>
        <begin position="281"/>
        <end position="304"/>
    </location>
</feature>
<accession>A0A8J6G8K4</accession>
<gene>
    <name evidence="2" type="ORF">LTLLF_173490</name>
    <name evidence="3" type="ORF">LTLLF_173505</name>
</gene>
<proteinExistence type="predicted"/>
<dbReference type="PANTHER" id="PTHR14819">
    <property type="entry name" value="GTP-BINDING"/>
    <property type="match status" value="1"/>
</dbReference>
<evidence type="ECO:0000256" key="1">
    <source>
        <dbReference type="SAM" id="MobiDB-lite"/>
    </source>
</evidence>